<dbReference type="InterPro" id="IPR007627">
    <property type="entry name" value="RNA_pol_sigma70_r2"/>
</dbReference>
<comment type="caution">
    <text evidence="7">The sequence shown here is derived from an EMBL/GenBank/DDBJ whole genome shotgun (WGS) entry which is preliminary data.</text>
</comment>
<name>A0A5C8IZ05_9BACT</name>
<dbReference type="Proteomes" id="UP000321926">
    <property type="component" value="Unassembled WGS sequence"/>
</dbReference>
<dbReference type="Pfam" id="PF04542">
    <property type="entry name" value="Sigma70_r2"/>
    <property type="match status" value="1"/>
</dbReference>
<dbReference type="GO" id="GO:0006352">
    <property type="term" value="P:DNA-templated transcription initiation"/>
    <property type="evidence" value="ECO:0007669"/>
    <property type="project" value="InterPro"/>
</dbReference>
<dbReference type="InterPro" id="IPR014284">
    <property type="entry name" value="RNA_pol_sigma-70_dom"/>
</dbReference>
<proteinExistence type="inferred from homology"/>
<dbReference type="EMBL" id="VRTY01000128">
    <property type="protein sequence ID" value="TXK26429.1"/>
    <property type="molecule type" value="Genomic_DNA"/>
</dbReference>
<dbReference type="InterPro" id="IPR036388">
    <property type="entry name" value="WH-like_DNA-bd_sf"/>
</dbReference>
<evidence type="ECO:0000256" key="3">
    <source>
        <dbReference type="ARBA" id="ARBA00023082"/>
    </source>
</evidence>
<evidence type="ECO:0000259" key="6">
    <source>
        <dbReference type="Pfam" id="PF08281"/>
    </source>
</evidence>
<dbReference type="SUPFAM" id="SSF88946">
    <property type="entry name" value="Sigma2 domain of RNA polymerase sigma factors"/>
    <property type="match status" value="1"/>
</dbReference>
<evidence type="ECO:0000256" key="4">
    <source>
        <dbReference type="ARBA" id="ARBA00023163"/>
    </source>
</evidence>
<dbReference type="PANTHER" id="PTHR43133">
    <property type="entry name" value="RNA POLYMERASE ECF-TYPE SIGMA FACTO"/>
    <property type="match status" value="1"/>
</dbReference>
<evidence type="ECO:0000256" key="1">
    <source>
        <dbReference type="ARBA" id="ARBA00010641"/>
    </source>
</evidence>
<evidence type="ECO:0000259" key="5">
    <source>
        <dbReference type="Pfam" id="PF04542"/>
    </source>
</evidence>
<comment type="similarity">
    <text evidence="1">Belongs to the sigma-70 factor family. ECF subfamily.</text>
</comment>
<dbReference type="Gene3D" id="1.10.1740.10">
    <property type="match status" value="1"/>
</dbReference>
<protein>
    <submittedName>
        <fullName evidence="7">RNA polymerase sigma-70 factor</fullName>
    </submittedName>
</protein>
<dbReference type="NCBIfam" id="TIGR02985">
    <property type="entry name" value="Sig70_bacteroi1"/>
    <property type="match status" value="1"/>
</dbReference>
<dbReference type="SUPFAM" id="SSF88659">
    <property type="entry name" value="Sigma3 and sigma4 domains of RNA polymerase sigma factors"/>
    <property type="match status" value="1"/>
</dbReference>
<organism evidence="7 8">
    <name type="scientific">Pontibacter qinzhouensis</name>
    <dbReference type="NCBI Taxonomy" id="2603253"/>
    <lineage>
        <taxon>Bacteria</taxon>
        <taxon>Pseudomonadati</taxon>
        <taxon>Bacteroidota</taxon>
        <taxon>Cytophagia</taxon>
        <taxon>Cytophagales</taxon>
        <taxon>Hymenobacteraceae</taxon>
        <taxon>Pontibacter</taxon>
    </lineage>
</organism>
<accession>A0A5C8IZ05</accession>
<dbReference type="PANTHER" id="PTHR43133:SF46">
    <property type="entry name" value="RNA POLYMERASE SIGMA-70 FACTOR ECF SUBFAMILY"/>
    <property type="match status" value="1"/>
</dbReference>
<gene>
    <name evidence="7" type="ORF">FVR03_21825</name>
</gene>
<dbReference type="OrthoDB" id="764811at2"/>
<keyword evidence="4" id="KW-0804">Transcription</keyword>
<dbReference type="InterPro" id="IPR013325">
    <property type="entry name" value="RNA_pol_sigma_r2"/>
</dbReference>
<feature type="domain" description="RNA polymerase sigma-70 region 2" evidence="5">
    <location>
        <begin position="27"/>
        <end position="92"/>
    </location>
</feature>
<dbReference type="NCBIfam" id="TIGR02937">
    <property type="entry name" value="sigma70-ECF"/>
    <property type="match status" value="1"/>
</dbReference>
<dbReference type="GO" id="GO:0003677">
    <property type="term" value="F:DNA binding"/>
    <property type="evidence" value="ECO:0007669"/>
    <property type="project" value="InterPro"/>
</dbReference>
<dbReference type="InterPro" id="IPR013324">
    <property type="entry name" value="RNA_pol_sigma_r3/r4-like"/>
</dbReference>
<reference evidence="7 8" key="1">
    <citation type="submission" date="2019-08" db="EMBL/GenBank/DDBJ databases">
        <authorList>
            <person name="Shi S."/>
        </authorList>
    </citation>
    <scope>NUCLEOTIDE SEQUENCE [LARGE SCALE GENOMIC DNA]</scope>
    <source>
        <strain evidence="7 8">GY10130</strain>
    </source>
</reference>
<evidence type="ECO:0000256" key="2">
    <source>
        <dbReference type="ARBA" id="ARBA00023015"/>
    </source>
</evidence>
<keyword evidence="8" id="KW-1185">Reference proteome</keyword>
<dbReference type="Gene3D" id="1.10.10.10">
    <property type="entry name" value="Winged helix-like DNA-binding domain superfamily/Winged helix DNA-binding domain"/>
    <property type="match status" value="1"/>
</dbReference>
<dbReference type="GO" id="GO:0016987">
    <property type="term" value="F:sigma factor activity"/>
    <property type="evidence" value="ECO:0007669"/>
    <property type="project" value="UniProtKB-KW"/>
</dbReference>
<dbReference type="Pfam" id="PF08281">
    <property type="entry name" value="Sigma70_r4_2"/>
    <property type="match status" value="1"/>
</dbReference>
<evidence type="ECO:0000313" key="8">
    <source>
        <dbReference type="Proteomes" id="UP000321926"/>
    </source>
</evidence>
<dbReference type="AlphaFoldDB" id="A0A5C8IZ05"/>
<dbReference type="InterPro" id="IPR039425">
    <property type="entry name" value="RNA_pol_sigma-70-like"/>
</dbReference>
<feature type="domain" description="RNA polymerase sigma factor 70 region 4 type 2" evidence="6">
    <location>
        <begin position="124"/>
        <end position="174"/>
    </location>
</feature>
<evidence type="ECO:0000313" key="7">
    <source>
        <dbReference type="EMBL" id="TXK26429.1"/>
    </source>
</evidence>
<keyword evidence="3" id="KW-0731">Sigma factor</keyword>
<dbReference type="InterPro" id="IPR014327">
    <property type="entry name" value="RNA_pol_sigma70_bacteroid"/>
</dbReference>
<sequence>MLPVMKEKLVETIGALQQDSVAAFELLYKSYEARLFAFSYKLVQDKEEAAEVVQEVFIKLWEKRHFLDPEQNFDGYLFQIARNLVYNKARRRVYEFAFNKYLAEQEVYATATEDAMAFEEISRLLEEVYNTLPPVRKKVFMMSRIEGLSNSEIAAQLNTSSSNIENHINKAIKAIKEKFKTYEIIYVLLLLHAAQYATSASCQI</sequence>
<dbReference type="InterPro" id="IPR013249">
    <property type="entry name" value="RNA_pol_sigma70_r4_t2"/>
</dbReference>
<keyword evidence="2" id="KW-0805">Transcription regulation</keyword>